<dbReference type="InterPro" id="IPR032710">
    <property type="entry name" value="NTF2-like_dom_sf"/>
</dbReference>
<proteinExistence type="predicted"/>
<dbReference type="SUPFAM" id="SSF54427">
    <property type="entry name" value="NTF2-like"/>
    <property type="match status" value="1"/>
</dbReference>
<evidence type="ECO:0000256" key="1">
    <source>
        <dbReference type="SAM" id="SignalP"/>
    </source>
</evidence>
<organism evidence="3 4">
    <name type="scientific">Aquimarina mytili</name>
    <dbReference type="NCBI Taxonomy" id="874423"/>
    <lineage>
        <taxon>Bacteria</taxon>
        <taxon>Pseudomonadati</taxon>
        <taxon>Bacteroidota</taxon>
        <taxon>Flavobacteriia</taxon>
        <taxon>Flavobacteriales</taxon>
        <taxon>Flavobacteriaceae</taxon>
        <taxon>Aquimarina</taxon>
    </lineage>
</organism>
<keyword evidence="4" id="KW-1185">Reference proteome</keyword>
<reference evidence="3" key="1">
    <citation type="submission" date="2021-01" db="EMBL/GenBank/DDBJ databases">
        <authorList>
            <person name="Zhong Y.L."/>
        </authorList>
    </citation>
    <scope>NUCLEOTIDE SEQUENCE</scope>
    <source>
        <strain evidence="3">KCTC 23302</strain>
    </source>
</reference>
<protein>
    <submittedName>
        <fullName evidence="3">Nuclear transport factor 2 family protein</fullName>
    </submittedName>
</protein>
<dbReference type="EMBL" id="JAERQJ010000004">
    <property type="protein sequence ID" value="MBL0684355.1"/>
    <property type="molecule type" value="Genomic_DNA"/>
</dbReference>
<keyword evidence="1" id="KW-0732">Signal</keyword>
<feature type="signal peptide" evidence="1">
    <location>
        <begin position="1"/>
        <end position="26"/>
    </location>
</feature>
<accession>A0A937D8S4</accession>
<dbReference type="Pfam" id="PF14534">
    <property type="entry name" value="DUF4440"/>
    <property type="match status" value="1"/>
</dbReference>
<dbReference type="Proteomes" id="UP000651057">
    <property type="component" value="Unassembled WGS sequence"/>
</dbReference>
<name>A0A937D8S4_9FLAO</name>
<evidence type="ECO:0000259" key="2">
    <source>
        <dbReference type="Pfam" id="PF14534"/>
    </source>
</evidence>
<dbReference type="Gene3D" id="3.10.450.50">
    <property type="match status" value="1"/>
</dbReference>
<comment type="caution">
    <text evidence="3">The sequence shown here is derived from an EMBL/GenBank/DDBJ whole genome shotgun (WGS) entry which is preliminary data.</text>
</comment>
<dbReference type="RefSeq" id="WP_201920377.1">
    <property type="nucleotide sequence ID" value="NZ_BAABAX010000003.1"/>
</dbReference>
<dbReference type="InterPro" id="IPR027843">
    <property type="entry name" value="DUF4440"/>
</dbReference>
<feature type="domain" description="DUF4440" evidence="2">
    <location>
        <begin position="40"/>
        <end position="156"/>
    </location>
</feature>
<gene>
    <name evidence="3" type="ORF">JJQ60_12580</name>
</gene>
<dbReference type="AlphaFoldDB" id="A0A937D8S4"/>
<evidence type="ECO:0000313" key="4">
    <source>
        <dbReference type="Proteomes" id="UP000651057"/>
    </source>
</evidence>
<feature type="chain" id="PRO_5037439466" evidence="1">
    <location>
        <begin position="27"/>
        <end position="174"/>
    </location>
</feature>
<evidence type="ECO:0000313" key="3">
    <source>
        <dbReference type="EMBL" id="MBL0684355.1"/>
    </source>
</evidence>
<sequence>MLSKINFRKTIICTLCIALFSGLSLHSQSNQNIESLKTTILKLDTKFWKSYNTCDINTFKTFFVEDFEFYHDKDGLTSGLSKLMNTVEHSLCNTDNPRVRREAVKGSINVYPLNKYGAIITGEHVFYVSEKGKEERLTEIAKFTHVWQNKNEEWKMTRVLSYDHQPPAQDTNKK</sequence>